<evidence type="ECO:0000256" key="3">
    <source>
        <dbReference type="ARBA" id="ARBA00004647"/>
    </source>
</evidence>
<keyword evidence="7" id="KW-0597">Phosphoprotein</keyword>
<dbReference type="GO" id="GO:0006606">
    <property type="term" value="P:protein import into nucleus"/>
    <property type="evidence" value="ECO:0007669"/>
    <property type="project" value="TreeGrafter"/>
</dbReference>
<dbReference type="GO" id="GO:0051028">
    <property type="term" value="P:mRNA transport"/>
    <property type="evidence" value="ECO:0007669"/>
    <property type="project" value="UniProtKB-KW"/>
</dbReference>
<evidence type="ECO:0000313" key="26">
    <source>
        <dbReference type="EMBL" id="NXI35256.1"/>
    </source>
</evidence>
<evidence type="ECO:0000256" key="24">
    <source>
        <dbReference type="SAM" id="MobiDB-lite"/>
    </source>
</evidence>
<dbReference type="PANTHER" id="PTHR12084:SF0">
    <property type="entry name" value="NUCLEAR PORE GLYCOPROTEIN P62"/>
    <property type="match status" value="1"/>
</dbReference>
<evidence type="ECO:0000256" key="13">
    <source>
        <dbReference type="ARBA" id="ARBA00023054"/>
    </source>
</evidence>
<feature type="domain" description="Nucleoporin NSP1-like C-terminal" evidence="25">
    <location>
        <begin position="355"/>
        <end position="466"/>
    </location>
</feature>
<evidence type="ECO:0000259" key="25">
    <source>
        <dbReference type="Pfam" id="PF05064"/>
    </source>
</evidence>
<evidence type="ECO:0000256" key="14">
    <source>
        <dbReference type="ARBA" id="ARBA00023132"/>
    </source>
</evidence>
<keyword evidence="10" id="KW-0653">Protein transport</keyword>
<evidence type="ECO:0000256" key="17">
    <source>
        <dbReference type="ARBA" id="ARBA00023212"/>
    </source>
</evidence>
<evidence type="ECO:0000256" key="10">
    <source>
        <dbReference type="ARBA" id="ARBA00022927"/>
    </source>
</evidence>
<dbReference type="GO" id="GO:0044613">
    <property type="term" value="C:nuclear pore central transport channel"/>
    <property type="evidence" value="ECO:0007669"/>
    <property type="project" value="TreeGrafter"/>
</dbReference>
<dbReference type="FunFam" id="1.20.5.170:FF:000045">
    <property type="entry name" value="nuclear pore glycoprotein p62"/>
    <property type="match status" value="1"/>
</dbReference>
<keyword evidence="11" id="KW-0007">Acetylation</keyword>
<evidence type="ECO:0000256" key="7">
    <source>
        <dbReference type="ARBA" id="ARBA00022553"/>
    </source>
</evidence>
<keyword evidence="16" id="KW-0325">Glycoprotein</keyword>
<evidence type="ECO:0000313" key="27">
    <source>
        <dbReference type="Proteomes" id="UP000566440"/>
    </source>
</evidence>
<dbReference type="GO" id="GO:0000922">
    <property type="term" value="C:spindle pole"/>
    <property type="evidence" value="ECO:0007669"/>
    <property type="project" value="UniProtKB-SubCell"/>
</dbReference>
<protein>
    <recommendedName>
        <fullName evidence="20">Nuclear pore glycoprotein p62</fullName>
    </recommendedName>
    <alternativeName>
        <fullName evidence="21">62 kDa nucleoporin</fullName>
    </alternativeName>
    <alternativeName>
        <fullName evidence="22">Nucleoporin Nup62</fullName>
    </alternativeName>
</protein>
<feature type="region of interest" description="Disordered" evidence="24">
    <location>
        <begin position="217"/>
        <end position="237"/>
    </location>
</feature>
<evidence type="ECO:0000256" key="21">
    <source>
        <dbReference type="ARBA" id="ARBA00077062"/>
    </source>
</evidence>
<feature type="non-terminal residue" evidence="26">
    <location>
        <position position="559"/>
    </location>
</feature>
<dbReference type="GO" id="GO:0017056">
    <property type="term" value="F:structural constituent of nuclear pore"/>
    <property type="evidence" value="ECO:0007669"/>
    <property type="project" value="InterPro"/>
</dbReference>
<evidence type="ECO:0000256" key="1">
    <source>
        <dbReference type="ARBA" id="ARBA00004300"/>
    </source>
</evidence>
<dbReference type="GO" id="GO:0031965">
    <property type="term" value="C:nuclear membrane"/>
    <property type="evidence" value="ECO:0007669"/>
    <property type="project" value="UniProtKB-ARBA"/>
</dbReference>
<dbReference type="Pfam" id="PF05064">
    <property type="entry name" value="Nsp1_C"/>
    <property type="match status" value="1"/>
</dbReference>
<keyword evidence="9" id="KW-0509">mRNA transport</keyword>
<evidence type="ECO:0000256" key="20">
    <source>
        <dbReference type="ARBA" id="ARBA00070660"/>
    </source>
</evidence>
<evidence type="ECO:0000256" key="16">
    <source>
        <dbReference type="ARBA" id="ARBA00023180"/>
    </source>
</evidence>
<evidence type="ECO:0000256" key="15">
    <source>
        <dbReference type="ARBA" id="ARBA00023157"/>
    </source>
</evidence>
<keyword evidence="5" id="KW-0813">Transport</keyword>
<dbReference type="EMBL" id="VWZX01000772">
    <property type="protein sequence ID" value="NXI35256.1"/>
    <property type="molecule type" value="Genomic_DNA"/>
</dbReference>
<comment type="function">
    <text evidence="19">Essential component of the nuclear pore complex. The N-terminal is probably involved in nucleocytoplasmic transport. The C-terminal is involved in protein-protein interaction probably via coiled-coil formation, promotes its association with centrosomes and may function in anchorage of p62 to the pore complex. Plays a role in mitotic cell cycle progression by regulating centrosome segregation, centriole maturation and spindle orientation. It might be involved in protein recruitment to the centrosome after nuclear breakdown.</text>
</comment>
<comment type="caution">
    <text evidence="26">The sequence shown here is derived from an EMBL/GenBank/DDBJ whole genome shotgun (WGS) entry which is preliminary data.</text>
</comment>
<dbReference type="PANTHER" id="PTHR12084">
    <property type="entry name" value="NUCLEAR PORE GLYCOPROTEIN P62-RELATED"/>
    <property type="match status" value="1"/>
</dbReference>
<dbReference type="Gene3D" id="1.20.5.170">
    <property type="match status" value="1"/>
</dbReference>
<proteinExistence type="inferred from homology"/>
<evidence type="ECO:0000256" key="2">
    <source>
        <dbReference type="ARBA" id="ARBA00004567"/>
    </source>
</evidence>
<keyword evidence="13 23" id="KW-0175">Coiled coil</keyword>
<dbReference type="GO" id="GO:0006405">
    <property type="term" value="P:RNA export from nucleus"/>
    <property type="evidence" value="ECO:0007669"/>
    <property type="project" value="TreeGrafter"/>
</dbReference>
<dbReference type="OrthoDB" id="344345at2759"/>
<accession>A0A7K9SIA7</accession>
<dbReference type="AlphaFoldDB" id="A0A7K9SIA7"/>
<sequence length="559" mass="56878">MNQFSFGSGAAGSSFAFGTPKTAATTATTGFTFSTPAASGSFSFGSTTQTPASTQPAGLFSFSRPGGAAQPTSFSFGTPVTATTAQAANVFPLGGSAPKLNFGGSTATQATGMTGGFGFGSSVPTSVPSSQAAAPSGFVFGSAGSTTTTAQSGTTGGFTFSSGSTTQAGTVSFSISTAAVQAAPSGLTFGTAPAPTATTAPTLGAATQAAAPFSLGGPSTAATSAPTATLTTSTSQGPTLSFGTKLGVTSTAATTASATTTSILGSAGSAVFATIVSSSAPMSSTTTGLSLGAPSTGTASLGALGFGLKAPGTTAAATSTATGTTSASGFALNLKPLTTTGAIGAATATTAVTTATTTTSAPLVMTYAQLESLINKWSLELEDQEKHFLHQATQVNAWDRTLIENGEKITSLHREVEKVKLDQKRLDQELDFILSQQKELEDLLTPLEESVKEQSGTIYLQHADEERERTYKLAENIDAQLKRMAQDLKDITEHLNTSRGPADTSDPLQQICKILNAHMDSLQWIDQSSAVLQRKVEEVTKVCESRRKEQERSFRITFD</sequence>
<keyword evidence="18" id="KW-0539">Nucleus</keyword>
<evidence type="ECO:0000256" key="23">
    <source>
        <dbReference type="SAM" id="Coils"/>
    </source>
</evidence>
<dbReference type="GO" id="GO:0005543">
    <property type="term" value="F:phospholipid binding"/>
    <property type="evidence" value="ECO:0007669"/>
    <property type="project" value="TreeGrafter"/>
</dbReference>
<dbReference type="Proteomes" id="UP000566440">
    <property type="component" value="Unassembled WGS sequence"/>
</dbReference>
<comment type="subcellular location">
    <subcellularLocation>
        <location evidence="1">Cytoplasm</location>
        <location evidence="1">Cytoskeleton</location>
        <location evidence="1">Microtubule organizing center</location>
        <location evidence="1">Centrosome</location>
    </subcellularLocation>
    <subcellularLocation>
        <location evidence="3">Cytoplasm</location>
        <location evidence="3">Cytoskeleton</location>
        <location evidence="3">Spindle pole</location>
    </subcellularLocation>
    <subcellularLocation>
        <location evidence="2">Nucleus</location>
        <location evidence="2">Nuclear pore complex</location>
    </subcellularLocation>
</comment>
<keyword evidence="15" id="KW-1015">Disulfide bond</keyword>
<evidence type="ECO:0000256" key="8">
    <source>
        <dbReference type="ARBA" id="ARBA00022737"/>
    </source>
</evidence>
<evidence type="ECO:0000256" key="22">
    <source>
        <dbReference type="ARBA" id="ARBA00081791"/>
    </source>
</evidence>
<keyword evidence="8" id="KW-0677">Repeat</keyword>
<dbReference type="GO" id="GO:0005813">
    <property type="term" value="C:centrosome"/>
    <property type="evidence" value="ECO:0007669"/>
    <property type="project" value="UniProtKB-SubCell"/>
</dbReference>
<reference evidence="26 27" key="1">
    <citation type="submission" date="2019-09" db="EMBL/GenBank/DDBJ databases">
        <title>Bird 10,000 Genomes (B10K) Project - Family phase.</title>
        <authorList>
            <person name="Zhang G."/>
        </authorList>
    </citation>
    <scope>NUCLEOTIDE SEQUENCE [LARGE SCALE GENOMIC DNA]</scope>
    <source>
        <strain evidence="26">B10K-DU-001-62</strain>
        <tissue evidence="26">Muscle</tissue>
    </source>
</reference>
<evidence type="ECO:0000256" key="18">
    <source>
        <dbReference type="ARBA" id="ARBA00023242"/>
    </source>
</evidence>
<keyword evidence="6" id="KW-0963">Cytoplasm</keyword>
<evidence type="ECO:0000256" key="6">
    <source>
        <dbReference type="ARBA" id="ARBA00022490"/>
    </source>
</evidence>
<evidence type="ECO:0000256" key="12">
    <source>
        <dbReference type="ARBA" id="ARBA00023010"/>
    </source>
</evidence>
<evidence type="ECO:0000256" key="19">
    <source>
        <dbReference type="ARBA" id="ARBA00056849"/>
    </source>
</evidence>
<comment type="similarity">
    <text evidence="4">Belongs to the nucleoporin NSP1/NUP62 family.</text>
</comment>
<keyword evidence="14" id="KW-0906">Nuclear pore complex</keyword>
<name>A0A7K9SIA7_9PICI</name>
<evidence type="ECO:0000256" key="11">
    <source>
        <dbReference type="ARBA" id="ARBA00022990"/>
    </source>
</evidence>
<gene>
    <name evidence="26" type="primary">Nup62</name>
    <name evidence="26" type="ORF">GALDEA_R14171</name>
</gene>
<evidence type="ECO:0000256" key="5">
    <source>
        <dbReference type="ARBA" id="ARBA00022448"/>
    </source>
</evidence>
<dbReference type="InterPro" id="IPR026010">
    <property type="entry name" value="NSP1/NUP62"/>
</dbReference>
<evidence type="ECO:0000256" key="4">
    <source>
        <dbReference type="ARBA" id="ARBA00005911"/>
    </source>
</evidence>
<dbReference type="InterPro" id="IPR007758">
    <property type="entry name" value="Nucleoporin_NSP1_C"/>
</dbReference>
<keyword evidence="27" id="KW-1185">Reference proteome</keyword>
<keyword evidence="17" id="KW-0206">Cytoskeleton</keyword>
<organism evidence="26 27">
    <name type="scientific">Galbula dea</name>
    <dbReference type="NCBI Taxonomy" id="1109041"/>
    <lineage>
        <taxon>Eukaryota</taxon>
        <taxon>Metazoa</taxon>
        <taxon>Chordata</taxon>
        <taxon>Craniata</taxon>
        <taxon>Vertebrata</taxon>
        <taxon>Euteleostomi</taxon>
        <taxon>Archelosauria</taxon>
        <taxon>Archosauria</taxon>
        <taxon>Dinosauria</taxon>
        <taxon>Saurischia</taxon>
        <taxon>Theropoda</taxon>
        <taxon>Coelurosauria</taxon>
        <taxon>Aves</taxon>
        <taxon>Neognathae</taxon>
        <taxon>Neoaves</taxon>
        <taxon>Telluraves</taxon>
        <taxon>Coraciimorphae</taxon>
        <taxon>Piciformes</taxon>
        <taxon>Galbulidae</taxon>
        <taxon>Galbula</taxon>
    </lineage>
</organism>
<keyword evidence="12" id="KW-0811">Translocation</keyword>
<feature type="coiled-coil region" evidence="23">
    <location>
        <begin position="367"/>
        <end position="429"/>
    </location>
</feature>
<evidence type="ECO:0000256" key="9">
    <source>
        <dbReference type="ARBA" id="ARBA00022816"/>
    </source>
</evidence>
<feature type="non-terminal residue" evidence="26">
    <location>
        <position position="1"/>
    </location>
</feature>